<sequence>SVADMRRVATKLAQNQHVCFLAFVTGGFDLIAIIVTRSPEEYSHFWESELATIPGILRTEAFVNLDIIKGSASLLDTTELVRNFDIPPPTKTRK</sequence>
<dbReference type="SUPFAM" id="SSF54909">
    <property type="entry name" value="Dimeric alpha+beta barrel"/>
    <property type="match status" value="1"/>
</dbReference>
<protein>
    <recommendedName>
        <fullName evidence="1">Transcription regulator AsnC/Lrp ligand binding domain-containing protein</fullName>
    </recommendedName>
</protein>
<evidence type="ECO:0000259" key="1">
    <source>
        <dbReference type="Pfam" id="PF01037"/>
    </source>
</evidence>
<proteinExistence type="predicted"/>
<organism evidence="2">
    <name type="scientific">marine sediment metagenome</name>
    <dbReference type="NCBI Taxonomy" id="412755"/>
    <lineage>
        <taxon>unclassified sequences</taxon>
        <taxon>metagenomes</taxon>
        <taxon>ecological metagenomes</taxon>
    </lineage>
</organism>
<name>X1MJI7_9ZZZZ</name>
<dbReference type="InterPro" id="IPR019887">
    <property type="entry name" value="Tscrpt_reg_AsnC/Lrp_C"/>
</dbReference>
<dbReference type="EMBL" id="BARV01011324">
    <property type="protein sequence ID" value="GAI06509.1"/>
    <property type="molecule type" value="Genomic_DNA"/>
</dbReference>
<feature type="non-terminal residue" evidence="2">
    <location>
        <position position="1"/>
    </location>
</feature>
<comment type="caution">
    <text evidence="2">The sequence shown here is derived from an EMBL/GenBank/DDBJ whole genome shotgun (WGS) entry which is preliminary data.</text>
</comment>
<reference evidence="2" key="1">
    <citation type="journal article" date="2014" name="Front. Microbiol.">
        <title>High frequency of phylogenetically diverse reductive dehalogenase-homologous genes in deep subseafloor sedimentary metagenomes.</title>
        <authorList>
            <person name="Kawai M."/>
            <person name="Futagami T."/>
            <person name="Toyoda A."/>
            <person name="Takaki Y."/>
            <person name="Nishi S."/>
            <person name="Hori S."/>
            <person name="Arai W."/>
            <person name="Tsubouchi T."/>
            <person name="Morono Y."/>
            <person name="Uchiyama I."/>
            <person name="Ito T."/>
            <person name="Fujiyama A."/>
            <person name="Inagaki F."/>
            <person name="Takami H."/>
        </authorList>
    </citation>
    <scope>NUCLEOTIDE SEQUENCE</scope>
    <source>
        <strain evidence="2">Expedition CK06-06</strain>
    </source>
</reference>
<evidence type="ECO:0000313" key="2">
    <source>
        <dbReference type="EMBL" id="GAI06509.1"/>
    </source>
</evidence>
<dbReference type="AlphaFoldDB" id="X1MJI7"/>
<feature type="domain" description="Transcription regulator AsnC/Lrp ligand binding" evidence="1">
    <location>
        <begin position="5"/>
        <end position="63"/>
    </location>
</feature>
<dbReference type="Pfam" id="PF01037">
    <property type="entry name" value="AsnC_trans_reg"/>
    <property type="match status" value="1"/>
</dbReference>
<dbReference type="InterPro" id="IPR011008">
    <property type="entry name" value="Dimeric_a/b-barrel"/>
</dbReference>
<dbReference type="Gene3D" id="3.30.70.920">
    <property type="match status" value="1"/>
</dbReference>
<gene>
    <name evidence="2" type="ORF">S06H3_21526</name>
</gene>
<accession>X1MJI7</accession>